<feature type="domain" description="TFIIB-type" evidence="13">
    <location>
        <begin position="2"/>
        <end position="33"/>
    </location>
</feature>
<evidence type="ECO:0000256" key="1">
    <source>
        <dbReference type="ARBA" id="ARBA00004123"/>
    </source>
</evidence>
<dbReference type="PANTHER" id="PTHR11618">
    <property type="entry name" value="TRANSCRIPTION INITIATION FACTOR IIB-RELATED"/>
    <property type="match status" value="1"/>
</dbReference>
<feature type="coiled-coil region" evidence="11">
    <location>
        <begin position="798"/>
        <end position="825"/>
    </location>
</feature>
<feature type="compositionally biased region" description="Basic and acidic residues" evidence="12">
    <location>
        <begin position="838"/>
        <end position="847"/>
    </location>
</feature>
<dbReference type="InterPro" id="IPR013150">
    <property type="entry name" value="TFIIB_cyclin"/>
</dbReference>
<feature type="region of interest" description="Disordered" evidence="12">
    <location>
        <begin position="838"/>
        <end position="864"/>
    </location>
</feature>
<dbReference type="InterPro" id="IPR013763">
    <property type="entry name" value="Cyclin-like_dom"/>
</dbReference>
<dbReference type="Gene3D" id="2.20.25.10">
    <property type="match status" value="1"/>
</dbReference>
<evidence type="ECO:0000313" key="15">
    <source>
        <dbReference type="Proteomes" id="UP000327493"/>
    </source>
</evidence>
<comment type="caution">
    <text evidence="14">The sequence shown here is derived from an EMBL/GenBank/DDBJ whole genome shotgun (WGS) entry which is preliminary data.</text>
</comment>
<dbReference type="GO" id="GO:0070897">
    <property type="term" value="P:transcription preinitiation complex assembly"/>
    <property type="evidence" value="ECO:0007669"/>
    <property type="project" value="InterPro"/>
</dbReference>
<dbReference type="PRINTS" id="PR00685">
    <property type="entry name" value="TIFACTORIIB"/>
</dbReference>
<dbReference type="Pfam" id="PF00382">
    <property type="entry name" value="TFIIB"/>
    <property type="match status" value="2"/>
</dbReference>
<keyword evidence="8" id="KW-0804">Transcription</keyword>
<name>A0A5J5D5H9_9PERO</name>
<protein>
    <recommendedName>
        <fullName evidence="13">TFIIB-type domain-containing protein</fullName>
    </recommendedName>
</protein>
<dbReference type="GO" id="GO:0000995">
    <property type="term" value="F:RNA polymerase III general transcription initiation factor activity"/>
    <property type="evidence" value="ECO:0007669"/>
    <property type="project" value="TreeGrafter"/>
</dbReference>
<evidence type="ECO:0000256" key="8">
    <source>
        <dbReference type="ARBA" id="ARBA00023163"/>
    </source>
</evidence>
<dbReference type="PROSITE" id="PS51134">
    <property type="entry name" value="ZF_TFIIB"/>
    <property type="match status" value="1"/>
</dbReference>
<gene>
    <name evidence="14" type="ORF">FQN60_012692</name>
</gene>
<organism evidence="14 15">
    <name type="scientific">Etheostoma spectabile</name>
    <name type="common">orangethroat darter</name>
    <dbReference type="NCBI Taxonomy" id="54343"/>
    <lineage>
        <taxon>Eukaryota</taxon>
        <taxon>Metazoa</taxon>
        <taxon>Chordata</taxon>
        <taxon>Craniata</taxon>
        <taxon>Vertebrata</taxon>
        <taxon>Euteleostomi</taxon>
        <taxon>Actinopterygii</taxon>
        <taxon>Neopterygii</taxon>
        <taxon>Teleostei</taxon>
        <taxon>Neoteleostei</taxon>
        <taxon>Acanthomorphata</taxon>
        <taxon>Eupercaria</taxon>
        <taxon>Perciformes</taxon>
        <taxon>Percoidei</taxon>
        <taxon>Percidae</taxon>
        <taxon>Etheostomatinae</taxon>
        <taxon>Etheostoma</taxon>
    </lineage>
</organism>
<evidence type="ECO:0000256" key="7">
    <source>
        <dbReference type="ARBA" id="ARBA00023015"/>
    </source>
</evidence>
<keyword evidence="4" id="KW-0677">Repeat</keyword>
<dbReference type="SUPFAM" id="SSF47954">
    <property type="entry name" value="Cyclin-like"/>
    <property type="match status" value="2"/>
</dbReference>
<dbReference type="PANTHER" id="PTHR11618:SF4">
    <property type="entry name" value="TRANSCRIPTION FACTOR IIIB 90 KDA SUBUNIT"/>
    <property type="match status" value="1"/>
</dbReference>
<dbReference type="SUPFAM" id="SSF57783">
    <property type="entry name" value="Zinc beta-ribbon"/>
    <property type="match status" value="1"/>
</dbReference>
<evidence type="ECO:0000256" key="10">
    <source>
        <dbReference type="PROSITE-ProRule" id="PRU00469"/>
    </source>
</evidence>
<evidence type="ECO:0000256" key="5">
    <source>
        <dbReference type="ARBA" id="ARBA00022771"/>
    </source>
</evidence>
<feature type="region of interest" description="Disordered" evidence="12">
    <location>
        <begin position="891"/>
        <end position="945"/>
    </location>
</feature>
<evidence type="ECO:0000256" key="3">
    <source>
        <dbReference type="ARBA" id="ARBA00022723"/>
    </source>
</evidence>
<keyword evidence="7" id="KW-0805">Transcription regulation</keyword>
<keyword evidence="5 10" id="KW-0863">Zinc-finger</keyword>
<evidence type="ECO:0000256" key="2">
    <source>
        <dbReference type="ARBA" id="ARBA00010857"/>
    </source>
</evidence>
<dbReference type="GO" id="GO:0001006">
    <property type="term" value="F:RNA polymerase III type 3 promoter sequence-specific DNA binding"/>
    <property type="evidence" value="ECO:0007669"/>
    <property type="project" value="TreeGrafter"/>
</dbReference>
<keyword evidence="11" id="KW-0175">Coiled coil</keyword>
<dbReference type="Gene3D" id="1.10.472.10">
    <property type="entry name" value="Cyclin-like"/>
    <property type="match status" value="2"/>
</dbReference>
<evidence type="ECO:0000313" key="14">
    <source>
        <dbReference type="EMBL" id="KAA8589327.1"/>
    </source>
</evidence>
<dbReference type="GO" id="GO:0097550">
    <property type="term" value="C:transcription preinitiation complex"/>
    <property type="evidence" value="ECO:0007669"/>
    <property type="project" value="TreeGrafter"/>
</dbReference>
<dbReference type="InterPro" id="IPR013137">
    <property type="entry name" value="Znf_TFIIB"/>
</dbReference>
<dbReference type="EMBL" id="VOFY01000009">
    <property type="protein sequence ID" value="KAA8589327.1"/>
    <property type="molecule type" value="Genomic_DNA"/>
</dbReference>
<evidence type="ECO:0000259" key="13">
    <source>
        <dbReference type="PROSITE" id="PS51134"/>
    </source>
</evidence>
<feature type="non-terminal residue" evidence="14">
    <location>
        <position position="945"/>
    </location>
</feature>
<keyword evidence="6" id="KW-0862">Zinc</keyword>
<evidence type="ECO:0000256" key="6">
    <source>
        <dbReference type="ARBA" id="ARBA00022833"/>
    </source>
</evidence>
<keyword evidence="9" id="KW-0539">Nucleus</keyword>
<comment type="subcellular location">
    <subcellularLocation>
        <location evidence="1">Nucleus</location>
    </subcellularLocation>
</comment>
<sequence length="945" mass="103887">MSSKVCRNCGSSDIDVDHARGDAVCMTCGSVLEDNIIVSEVEFVETGGGGSSAVEISTHLLEMATTQGWGGSQELRRCREGLPSAPLMFQPRSHRAVRLQKTLSNAREWACVARQNINTLGHQLQMNQHCLDTALNFYKMALMKHLTTGRKSAHVVAACLYLVCRTEGTPRALLIHSGSPETGAPVATETLSPRRLTSKRGMVLGGWDVQRRFLSDMLLDLSDLLQVNVYVLGKTFLVLSRELCINAPAIVHSGSCIEHKLWDLSSLYSSPVGAVGGALELKCHLPALHLRHALLAKIAQFVPIQHGAHRDHPLSLKFNFDAVLGFAAARPVQPKTSDKDPLVHRKLNAVTAAAVAPLVAPISHCAAPSANSSRLMDGMRTKKSALPSTALLLRVVGPRPCLLHSAVAQFITASNTTTSLVLSVSLRRMISRVCRSISQKPSEHSASSAWASITSQQRCVSSGSSNRRLWESSTQAFLASRLVSRKVTQALASAGTMYFLAAYRVASTSGVAALPARRVDVVVVDVLLGGRGRRRAAGRAHMDLLGLLGVRYRRAVGQVWVVGVSGGVQLRSHLLLVLLFLLLLLLLLLARQGQGQDLITYRQPARELADLLGLFQRFWNDWVIRIVAAIKSFLFSHPASALILTDFSPSFFEPTVDLHEDSHGLAEDQSDPRTVVTLGEPKRLPRQLCRLRHRLNRSASDPLIRPDPCLYIPRFAQLLEFGEKNHDVSMTALRLVQRMKRDWMHTGRRPSGLCGAEFEDTPTSQLTVEEFLKTDLDQECDPPCFTAGLRKKKVHQLEIELKKNMDDVEDEIQGFQDEIDSELQNNRPKLRGVYAAYAKEDGDKDDGNTLSTSSKTDPDCKEQEEEDVLQAVAKHFGKDLDELTLEALLKLERKRPEEEEENQEEDVPKRKAPSLASILGQMPTAATLGLPESIGKCFGDGKENG</sequence>
<keyword evidence="3" id="KW-0479">Metal-binding</keyword>
<dbReference type="Pfam" id="PF08271">
    <property type="entry name" value="Zn_Ribbon_TF"/>
    <property type="match status" value="1"/>
</dbReference>
<dbReference type="GO" id="GO:0005634">
    <property type="term" value="C:nucleus"/>
    <property type="evidence" value="ECO:0007669"/>
    <property type="project" value="UniProtKB-SubCell"/>
</dbReference>
<proteinExistence type="inferred from homology"/>
<dbReference type="GO" id="GO:0008270">
    <property type="term" value="F:zinc ion binding"/>
    <property type="evidence" value="ECO:0007669"/>
    <property type="project" value="UniProtKB-KW"/>
</dbReference>
<dbReference type="Proteomes" id="UP000327493">
    <property type="component" value="Chromosome 9"/>
</dbReference>
<evidence type="ECO:0000256" key="4">
    <source>
        <dbReference type="ARBA" id="ARBA00022737"/>
    </source>
</evidence>
<dbReference type="InterPro" id="IPR000812">
    <property type="entry name" value="TFIIB"/>
</dbReference>
<dbReference type="GO" id="GO:0000126">
    <property type="term" value="C:transcription factor TFIIIB complex"/>
    <property type="evidence" value="ECO:0007669"/>
    <property type="project" value="TreeGrafter"/>
</dbReference>
<dbReference type="SMART" id="SM00385">
    <property type="entry name" value="CYCLIN"/>
    <property type="match status" value="1"/>
</dbReference>
<keyword evidence="15" id="KW-1185">Reference proteome</keyword>
<dbReference type="InterPro" id="IPR036915">
    <property type="entry name" value="Cyclin-like_sf"/>
</dbReference>
<comment type="similarity">
    <text evidence="2">Belongs to the TFIIB family.</text>
</comment>
<dbReference type="FunFam" id="2.20.25.10:FF:000012">
    <property type="entry name" value="Putative transcription factor IIIB 90 kDa subunit"/>
    <property type="match status" value="1"/>
</dbReference>
<accession>A0A5J5D5H9</accession>
<evidence type="ECO:0000256" key="12">
    <source>
        <dbReference type="SAM" id="MobiDB-lite"/>
    </source>
</evidence>
<dbReference type="AlphaFoldDB" id="A0A5J5D5H9"/>
<evidence type="ECO:0000256" key="9">
    <source>
        <dbReference type="ARBA" id="ARBA00023242"/>
    </source>
</evidence>
<dbReference type="GO" id="GO:0017025">
    <property type="term" value="F:TBP-class protein binding"/>
    <property type="evidence" value="ECO:0007669"/>
    <property type="project" value="InterPro"/>
</dbReference>
<evidence type="ECO:0000256" key="11">
    <source>
        <dbReference type="SAM" id="Coils"/>
    </source>
</evidence>
<reference evidence="14 15" key="1">
    <citation type="submission" date="2019-08" db="EMBL/GenBank/DDBJ databases">
        <title>A chromosome-level genome assembly, high-density linkage maps, and genome scans reveal the genomic architecture of hybrid incompatibilities underlying speciation via character displacement in darters (Percidae: Etheostominae).</title>
        <authorList>
            <person name="Moran R.L."/>
            <person name="Catchen J.M."/>
            <person name="Fuller R.C."/>
        </authorList>
    </citation>
    <scope>NUCLEOTIDE SEQUENCE [LARGE SCALE GENOMIC DNA]</scope>
    <source>
        <strain evidence="14">EspeVRDwgs_2016</strain>
        <tissue evidence="14">Muscle</tissue>
    </source>
</reference>